<evidence type="ECO:0000313" key="1">
    <source>
        <dbReference type="EMBL" id="KAE9397227.1"/>
    </source>
</evidence>
<dbReference type="EMBL" id="ML769500">
    <property type="protein sequence ID" value="KAE9397227.1"/>
    <property type="molecule type" value="Genomic_DNA"/>
</dbReference>
<dbReference type="AlphaFoldDB" id="A0A6A4HJF5"/>
<evidence type="ECO:0000313" key="2">
    <source>
        <dbReference type="Proteomes" id="UP000799118"/>
    </source>
</evidence>
<proteinExistence type="predicted"/>
<sequence>MPPTPNHSGSLIVLLTRSLRTCRERPSSMLTLTIDSGLKAFRKDKKQPVDIDGFGGNKSKVTMFESADAVMTAAQFLNSDIPKFIEAGKMESGSAETTLAYGLLHRQAGPGQLCVWSSGMLEAFFDE</sequence>
<name>A0A6A4HJF5_9AGAR</name>
<keyword evidence="2" id="KW-1185">Reference proteome</keyword>
<gene>
    <name evidence="1" type="ORF">BT96DRAFT_995950</name>
</gene>
<dbReference type="Proteomes" id="UP000799118">
    <property type="component" value="Unassembled WGS sequence"/>
</dbReference>
<organism evidence="1 2">
    <name type="scientific">Gymnopus androsaceus JB14</name>
    <dbReference type="NCBI Taxonomy" id="1447944"/>
    <lineage>
        <taxon>Eukaryota</taxon>
        <taxon>Fungi</taxon>
        <taxon>Dikarya</taxon>
        <taxon>Basidiomycota</taxon>
        <taxon>Agaricomycotina</taxon>
        <taxon>Agaricomycetes</taxon>
        <taxon>Agaricomycetidae</taxon>
        <taxon>Agaricales</taxon>
        <taxon>Marasmiineae</taxon>
        <taxon>Omphalotaceae</taxon>
        <taxon>Gymnopus</taxon>
    </lineage>
</organism>
<accession>A0A6A4HJF5</accession>
<reference evidence="1" key="1">
    <citation type="journal article" date="2019" name="Environ. Microbiol.">
        <title>Fungal ecological strategies reflected in gene transcription - a case study of two litter decomposers.</title>
        <authorList>
            <person name="Barbi F."/>
            <person name="Kohler A."/>
            <person name="Barry K."/>
            <person name="Baskaran P."/>
            <person name="Daum C."/>
            <person name="Fauchery L."/>
            <person name="Ihrmark K."/>
            <person name="Kuo A."/>
            <person name="LaButti K."/>
            <person name="Lipzen A."/>
            <person name="Morin E."/>
            <person name="Grigoriev I.V."/>
            <person name="Henrissat B."/>
            <person name="Lindahl B."/>
            <person name="Martin F."/>
        </authorList>
    </citation>
    <scope>NUCLEOTIDE SEQUENCE</scope>
    <source>
        <strain evidence="1">JB14</strain>
    </source>
</reference>
<protein>
    <submittedName>
        <fullName evidence="1">Uncharacterized protein</fullName>
    </submittedName>
</protein>